<dbReference type="AlphaFoldDB" id="A0A8R7JV72"/>
<dbReference type="Pfam" id="PF03080">
    <property type="entry name" value="Neprosin"/>
    <property type="match status" value="1"/>
</dbReference>
<evidence type="ECO:0000313" key="3">
    <source>
        <dbReference type="Proteomes" id="UP000015106"/>
    </source>
</evidence>
<protein>
    <recommendedName>
        <fullName evidence="1">Neprosin PEP catalytic domain-containing protein</fullName>
    </recommendedName>
</protein>
<evidence type="ECO:0000259" key="1">
    <source>
        <dbReference type="PROSITE" id="PS52045"/>
    </source>
</evidence>
<reference evidence="2" key="3">
    <citation type="submission" date="2022-06" db="UniProtKB">
        <authorList>
            <consortium name="EnsemblPlants"/>
        </authorList>
    </citation>
    <scope>IDENTIFICATION</scope>
</reference>
<reference evidence="2" key="2">
    <citation type="submission" date="2018-03" db="EMBL/GenBank/DDBJ databases">
        <title>The Triticum urartu genome reveals the dynamic nature of wheat genome evolution.</title>
        <authorList>
            <person name="Ling H."/>
            <person name="Ma B."/>
            <person name="Shi X."/>
            <person name="Liu H."/>
            <person name="Dong L."/>
            <person name="Sun H."/>
            <person name="Cao Y."/>
            <person name="Gao Q."/>
            <person name="Zheng S."/>
            <person name="Li Y."/>
            <person name="Yu Y."/>
            <person name="Du H."/>
            <person name="Qi M."/>
            <person name="Li Y."/>
            <person name="Yu H."/>
            <person name="Cui Y."/>
            <person name="Wang N."/>
            <person name="Chen C."/>
            <person name="Wu H."/>
            <person name="Zhao Y."/>
            <person name="Zhang J."/>
            <person name="Li Y."/>
            <person name="Zhou W."/>
            <person name="Zhang B."/>
            <person name="Hu W."/>
            <person name="Eijk M."/>
            <person name="Tang J."/>
            <person name="Witsenboer H."/>
            <person name="Zhao S."/>
            <person name="Li Z."/>
            <person name="Zhang A."/>
            <person name="Wang D."/>
            <person name="Liang C."/>
        </authorList>
    </citation>
    <scope>NUCLEOTIDE SEQUENCE [LARGE SCALE GENOMIC DNA]</scope>
    <source>
        <strain evidence="2">cv. G1812</strain>
    </source>
</reference>
<organism evidence="2 3">
    <name type="scientific">Triticum urartu</name>
    <name type="common">Red wild einkorn</name>
    <name type="synonym">Crithodium urartu</name>
    <dbReference type="NCBI Taxonomy" id="4572"/>
    <lineage>
        <taxon>Eukaryota</taxon>
        <taxon>Viridiplantae</taxon>
        <taxon>Streptophyta</taxon>
        <taxon>Embryophyta</taxon>
        <taxon>Tracheophyta</taxon>
        <taxon>Spermatophyta</taxon>
        <taxon>Magnoliopsida</taxon>
        <taxon>Liliopsida</taxon>
        <taxon>Poales</taxon>
        <taxon>Poaceae</taxon>
        <taxon>BOP clade</taxon>
        <taxon>Pooideae</taxon>
        <taxon>Triticodae</taxon>
        <taxon>Triticeae</taxon>
        <taxon>Triticinae</taxon>
        <taxon>Triticum</taxon>
    </lineage>
</organism>
<dbReference type="Gramene" id="TuG1812G0100000418.01.T01">
    <property type="protein sequence ID" value="TuG1812G0100000418.01.T01"/>
    <property type="gene ID" value="TuG1812G0100000418.01"/>
</dbReference>
<dbReference type="Proteomes" id="UP000015106">
    <property type="component" value="Chromosome 1"/>
</dbReference>
<proteinExistence type="predicted"/>
<dbReference type="InterPro" id="IPR004314">
    <property type="entry name" value="Neprosin"/>
</dbReference>
<evidence type="ECO:0000313" key="2">
    <source>
        <dbReference type="EnsemblPlants" id="TuG1812G0100000418.01.T01"/>
    </source>
</evidence>
<accession>A0A8R7JV72</accession>
<reference evidence="3" key="1">
    <citation type="journal article" date="2013" name="Nature">
        <title>Draft genome of the wheat A-genome progenitor Triticum urartu.</title>
        <authorList>
            <person name="Ling H.Q."/>
            <person name="Zhao S."/>
            <person name="Liu D."/>
            <person name="Wang J."/>
            <person name="Sun H."/>
            <person name="Zhang C."/>
            <person name="Fan H."/>
            <person name="Li D."/>
            <person name="Dong L."/>
            <person name="Tao Y."/>
            <person name="Gao C."/>
            <person name="Wu H."/>
            <person name="Li Y."/>
            <person name="Cui Y."/>
            <person name="Guo X."/>
            <person name="Zheng S."/>
            <person name="Wang B."/>
            <person name="Yu K."/>
            <person name="Liang Q."/>
            <person name="Yang W."/>
            <person name="Lou X."/>
            <person name="Chen J."/>
            <person name="Feng M."/>
            <person name="Jian J."/>
            <person name="Zhang X."/>
            <person name="Luo G."/>
            <person name="Jiang Y."/>
            <person name="Liu J."/>
            <person name="Wang Z."/>
            <person name="Sha Y."/>
            <person name="Zhang B."/>
            <person name="Wu H."/>
            <person name="Tang D."/>
            <person name="Shen Q."/>
            <person name="Xue P."/>
            <person name="Zou S."/>
            <person name="Wang X."/>
            <person name="Liu X."/>
            <person name="Wang F."/>
            <person name="Yang Y."/>
            <person name="An X."/>
            <person name="Dong Z."/>
            <person name="Zhang K."/>
            <person name="Zhang X."/>
            <person name="Luo M.C."/>
            <person name="Dvorak J."/>
            <person name="Tong Y."/>
            <person name="Wang J."/>
            <person name="Yang H."/>
            <person name="Li Z."/>
            <person name="Wang D."/>
            <person name="Zhang A."/>
            <person name="Wang J."/>
        </authorList>
    </citation>
    <scope>NUCLEOTIDE SEQUENCE</scope>
    <source>
        <strain evidence="3">cv. G1812</strain>
    </source>
</reference>
<sequence length="68" mass="7593">MNMIFPGFHKTSSSIAPGNVISPLSRIGGQKKYITLRIFKEKYSGDWHIHFGAKGDPKPVGYFPKSLI</sequence>
<name>A0A8R7JV72_TRIUA</name>
<keyword evidence="3" id="KW-1185">Reference proteome</keyword>
<feature type="domain" description="Neprosin PEP catalytic" evidence="1">
    <location>
        <begin position="1"/>
        <end position="68"/>
    </location>
</feature>
<dbReference type="EnsemblPlants" id="TuG1812G0100000418.01.T01">
    <property type="protein sequence ID" value="TuG1812G0100000418.01.T01"/>
    <property type="gene ID" value="TuG1812G0100000418.01"/>
</dbReference>
<dbReference type="PROSITE" id="PS52045">
    <property type="entry name" value="NEPROSIN_PEP_CD"/>
    <property type="match status" value="1"/>
</dbReference>